<evidence type="ECO:0000256" key="4">
    <source>
        <dbReference type="ARBA" id="ARBA00022692"/>
    </source>
</evidence>
<feature type="transmembrane region" description="Helical" evidence="11">
    <location>
        <begin position="6"/>
        <end position="25"/>
    </location>
</feature>
<evidence type="ECO:0000256" key="11">
    <source>
        <dbReference type="SAM" id="Phobius"/>
    </source>
</evidence>
<evidence type="ECO:0000256" key="6">
    <source>
        <dbReference type="ARBA" id="ARBA00022777"/>
    </source>
</evidence>
<dbReference type="InterPro" id="IPR025201">
    <property type="entry name" value="KdpD_TM"/>
</dbReference>
<comment type="subcellular location">
    <subcellularLocation>
        <location evidence="1">Membrane</location>
        <topology evidence="1">Multi-pass membrane protein</topology>
    </subcellularLocation>
</comment>
<organism evidence="13 14">
    <name type="scientific">Pseudonocardia yunnanensis</name>
    <dbReference type="NCBI Taxonomy" id="58107"/>
    <lineage>
        <taxon>Bacteria</taxon>
        <taxon>Bacillati</taxon>
        <taxon>Actinomycetota</taxon>
        <taxon>Actinomycetes</taxon>
        <taxon>Pseudonocardiales</taxon>
        <taxon>Pseudonocardiaceae</taxon>
        <taxon>Pseudonocardia</taxon>
    </lineage>
</organism>
<keyword evidence="3" id="KW-0808">Transferase</keyword>
<evidence type="ECO:0000313" key="14">
    <source>
        <dbReference type="Proteomes" id="UP001597114"/>
    </source>
</evidence>
<name>A0ABW4F8B5_9PSEU</name>
<evidence type="ECO:0000256" key="2">
    <source>
        <dbReference type="ARBA" id="ARBA00022553"/>
    </source>
</evidence>
<keyword evidence="4 11" id="KW-0812">Transmembrane</keyword>
<evidence type="ECO:0000256" key="7">
    <source>
        <dbReference type="ARBA" id="ARBA00022840"/>
    </source>
</evidence>
<dbReference type="Pfam" id="PF13493">
    <property type="entry name" value="DUF4118"/>
    <property type="match status" value="1"/>
</dbReference>
<proteinExistence type="predicted"/>
<dbReference type="Gene3D" id="3.30.450.40">
    <property type="match status" value="1"/>
</dbReference>
<evidence type="ECO:0000313" key="13">
    <source>
        <dbReference type="EMBL" id="MFD1522985.1"/>
    </source>
</evidence>
<evidence type="ECO:0000256" key="9">
    <source>
        <dbReference type="ARBA" id="ARBA00023012"/>
    </source>
</evidence>
<evidence type="ECO:0000256" key="5">
    <source>
        <dbReference type="ARBA" id="ARBA00022741"/>
    </source>
</evidence>
<feature type="transmembrane region" description="Helical" evidence="11">
    <location>
        <begin position="37"/>
        <end position="70"/>
    </location>
</feature>
<evidence type="ECO:0000256" key="1">
    <source>
        <dbReference type="ARBA" id="ARBA00004141"/>
    </source>
</evidence>
<evidence type="ECO:0000259" key="12">
    <source>
        <dbReference type="Pfam" id="PF13493"/>
    </source>
</evidence>
<protein>
    <submittedName>
        <fullName evidence="13">DUF4118 domain-containing protein</fullName>
    </submittedName>
</protein>
<dbReference type="EMBL" id="JBHUCO010000054">
    <property type="protein sequence ID" value="MFD1522985.1"/>
    <property type="molecule type" value="Genomic_DNA"/>
</dbReference>
<evidence type="ECO:0000256" key="10">
    <source>
        <dbReference type="ARBA" id="ARBA00023136"/>
    </source>
</evidence>
<sequence>MRRRIAAAVTGLVVLPLLTLGLTRLRDILNLPSQMLLCLLVVVLVALVGGLVPALAAAVAAAVLLAYYFIPPLYDVAIADINDIVALAAFLLVGAAVSEVVALAEGRTREAETLAKANAASREELRVLADEQAALRRVATLVARGTPAAEVFSAVAQEVGYVLAADTTLILRLDPDGATTLVASVGGVHPAELPVGSRWKPEPPLPSAV</sequence>
<accession>A0ABW4F8B5</accession>
<dbReference type="Proteomes" id="UP001597114">
    <property type="component" value="Unassembled WGS sequence"/>
</dbReference>
<feature type="transmembrane region" description="Helical" evidence="11">
    <location>
        <begin position="85"/>
        <end position="104"/>
    </location>
</feature>
<keyword evidence="10 11" id="KW-0472">Membrane</keyword>
<keyword evidence="14" id="KW-1185">Reference proteome</keyword>
<feature type="non-terminal residue" evidence="13">
    <location>
        <position position="209"/>
    </location>
</feature>
<comment type="caution">
    <text evidence="13">The sequence shown here is derived from an EMBL/GenBank/DDBJ whole genome shotgun (WGS) entry which is preliminary data.</text>
</comment>
<evidence type="ECO:0000256" key="8">
    <source>
        <dbReference type="ARBA" id="ARBA00022989"/>
    </source>
</evidence>
<keyword evidence="2" id="KW-0597">Phosphoprotein</keyword>
<dbReference type="InterPro" id="IPR038318">
    <property type="entry name" value="KdpD_sf"/>
</dbReference>
<evidence type="ECO:0000256" key="3">
    <source>
        <dbReference type="ARBA" id="ARBA00022679"/>
    </source>
</evidence>
<dbReference type="InterPro" id="IPR029016">
    <property type="entry name" value="GAF-like_dom_sf"/>
</dbReference>
<keyword evidence="5" id="KW-0547">Nucleotide-binding</keyword>
<feature type="domain" description="Sensor protein KdpD transmembrane" evidence="12">
    <location>
        <begin position="10"/>
        <end position="112"/>
    </location>
</feature>
<keyword evidence="9" id="KW-0902">Two-component regulatory system</keyword>
<dbReference type="Gene3D" id="1.20.120.620">
    <property type="entry name" value="Backbone structure of the membrane domain of e. Coli histidine kinase receptor kdpd"/>
    <property type="match status" value="1"/>
</dbReference>
<keyword evidence="8 11" id="KW-1133">Transmembrane helix</keyword>
<dbReference type="SUPFAM" id="SSF55781">
    <property type="entry name" value="GAF domain-like"/>
    <property type="match status" value="1"/>
</dbReference>
<keyword evidence="6" id="KW-0418">Kinase</keyword>
<keyword evidence="7" id="KW-0067">ATP-binding</keyword>
<reference evidence="14" key="1">
    <citation type="journal article" date="2019" name="Int. J. Syst. Evol. Microbiol.">
        <title>The Global Catalogue of Microorganisms (GCM) 10K type strain sequencing project: providing services to taxonomists for standard genome sequencing and annotation.</title>
        <authorList>
            <consortium name="The Broad Institute Genomics Platform"/>
            <consortium name="The Broad Institute Genome Sequencing Center for Infectious Disease"/>
            <person name="Wu L."/>
            <person name="Ma J."/>
        </authorList>
    </citation>
    <scope>NUCLEOTIDE SEQUENCE [LARGE SCALE GENOMIC DNA]</scope>
    <source>
        <strain evidence="14">CCM 7043</strain>
    </source>
</reference>
<gene>
    <name evidence="13" type="ORF">ACFSJD_36245</name>
</gene>